<dbReference type="STRING" id="1194695.A0A5D3C7P3"/>
<evidence type="ECO:0000313" key="2">
    <source>
        <dbReference type="EMBL" id="KAA0048269.1"/>
    </source>
</evidence>
<dbReference type="Pfam" id="PF17919">
    <property type="entry name" value="RT_RNaseH_2"/>
    <property type="match status" value="1"/>
</dbReference>
<gene>
    <name evidence="3" type="ORF">E5676_scaffold265G001230</name>
    <name evidence="2" type="ORF">E6C27_scaffold63G001910</name>
</gene>
<dbReference type="Proteomes" id="UP000321393">
    <property type="component" value="Unassembled WGS sequence"/>
</dbReference>
<dbReference type="PANTHER" id="PTHR33064">
    <property type="entry name" value="POL PROTEIN"/>
    <property type="match status" value="1"/>
</dbReference>
<dbReference type="InterPro" id="IPR051320">
    <property type="entry name" value="Viral_Replic_Matur_Polypro"/>
</dbReference>
<dbReference type="AlphaFoldDB" id="A0A5D3C7P3"/>
<dbReference type="EMBL" id="SSTD01012952">
    <property type="protein sequence ID" value="TYK07987.1"/>
    <property type="molecule type" value="Genomic_DNA"/>
</dbReference>
<protein>
    <submittedName>
        <fullName evidence="2 3">Mitochondrial protein</fullName>
    </submittedName>
</protein>
<dbReference type="PANTHER" id="PTHR33064:SF39">
    <property type="match status" value="1"/>
</dbReference>
<dbReference type="Proteomes" id="UP000321947">
    <property type="component" value="Unassembled WGS sequence"/>
</dbReference>
<reference evidence="4 5" key="1">
    <citation type="submission" date="2019-08" db="EMBL/GenBank/DDBJ databases">
        <title>Draft genome sequences of two oriental melons (Cucumis melo L. var makuwa).</title>
        <authorList>
            <person name="Kwon S.-Y."/>
        </authorList>
    </citation>
    <scope>NUCLEOTIDE SEQUENCE [LARGE SCALE GENOMIC DNA]</scope>
    <source>
        <strain evidence="5">cv. Chang Bougi</strain>
        <strain evidence="4">cv. SW 3</strain>
        <tissue evidence="3">Leaf</tissue>
    </source>
</reference>
<dbReference type="InterPro" id="IPR043128">
    <property type="entry name" value="Rev_trsase/Diguanyl_cyclase"/>
</dbReference>
<dbReference type="InterPro" id="IPR041577">
    <property type="entry name" value="RT_RNaseH_2"/>
</dbReference>
<feature type="domain" description="Reverse transcriptase/retrotransposon-derived protein RNase H-like" evidence="1">
    <location>
        <begin position="75"/>
        <end position="121"/>
    </location>
</feature>
<sequence>MVIEGIVPGHKISNAGLEVDLMKIDVVSKLPKPSNVKPLWSFLRHARFYRRFVKGFSQITKLLSNLLSINQPYIFDEKCHQAFQTLKDVLTLLPILIIPDRLQPFKLMCDVSDVAVGAMLVFPSNMPFQQEKKDIVHYFPDEQIYRWDESFLYKLG</sequence>
<dbReference type="SUPFAM" id="SSF56672">
    <property type="entry name" value="DNA/RNA polymerases"/>
    <property type="match status" value="1"/>
</dbReference>
<dbReference type="InterPro" id="IPR043502">
    <property type="entry name" value="DNA/RNA_pol_sf"/>
</dbReference>
<name>A0A5D3C7P3_CUCMM</name>
<evidence type="ECO:0000313" key="4">
    <source>
        <dbReference type="Proteomes" id="UP000321393"/>
    </source>
</evidence>
<comment type="caution">
    <text evidence="3">The sequence shown here is derived from an EMBL/GenBank/DDBJ whole genome shotgun (WGS) entry which is preliminary data.</text>
</comment>
<organism evidence="3 5">
    <name type="scientific">Cucumis melo var. makuwa</name>
    <name type="common">Oriental melon</name>
    <dbReference type="NCBI Taxonomy" id="1194695"/>
    <lineage>
        <taxon>Eukaryota</taxon>
        <taxon>Viridiplantae</taxon>
        <taxon>Streptophyta</taxon>
        <taxon>Embryophyta</taxon>
        <taxon>Tracheophyta</taxon>
        <taxon>Spermatophyta</taxon>
        <taxon>Magnoliopsida</taxon>
        <taxon>eudicotyledons</taxon>
        <taxon>Gunneridae</taxon>
        <taxon>Pentapetalae</taxon>
        <taxon>rosids</taxon>
        <taxon>fabids</taxon>
        <taxon>Cucurbitales</taxon>
        <taxon>Cucurbitaceae</taxon>
        <taxon>Benincaseae</taxon>
        <taxon>Cucumis</taxon>
    </lineage>
</organism>
<accession>A0A5D3C7P3</accession>
<proteinExistence type="predicted"/>
<dbReference type="FunFam" id="3.30.70.270:FF:000020">
    <property type="entry name" value="Transposon Tf2-6 polyprotein-like Protein"/>
    <property type="match status" value="1"/>
</dbReference>
<dbReference type="OrthoDB" id="2020560at2759"/>
<dbReference type="EMBL" id="SSTE01012982">
    <property type="protein sequence ID" value="KAA0048269.1"/>
    <property type="molecule type" value="Genomic_DNA"/>
</dbReference>
<evidence type="ECO:0000313" key="3">
    <source>
        <dbReference type="EMBL" id="TYK07987.1"/>
    </source>
</evidence>
<dbReference type="Gene3D" id="3.30.70.270">
    <property type="match status" value="1"/>
</dbReference>
<evidence type="ECO:0000313" key="5">
    <source>
        <dbReference type="Proteomes" id="UP000321947"/>
    </source>
</evidence>
<evidence type="ECO:0000259" key="1">
    <source>
        <dbReference type="Pfam" id="PF17919"/>
    </source>
</evidence>